<dbReference type="EMBL" id="JRES01000824">
    <property type="protein sequence ID" value="KNC28075.1"/>
    <property type="molecule type" value="Genomic_DNA"/>
</dbReference>
<accession>A0A0L0C728</accession>
<sequence length="171" mass="19158">MQTQYLAQSQESNYIPYHHLLGRLSNIILVWVPAQDLARKTFALDISNDVAVAIPLRLIKISIKDTPYTKQTGYIEVDSTNSWALGARQTCQTRAPHDLVLLRWPVARRTMSWLISRLRFLRNPRSGCDLNPNSRGEFGGPYPTRLPNECVVCVPVSAVAESTDVDAKGPP</sequence>
<organism evidence="1 2">
    <name type="scientific">Lucilia cuprina</name>
    <name type="common">Green bottle fly</name>
    <name type="synonym">Australian sheep blowfly</name>
    <dbReference type="NCBI Taxonomy" id="7375"/>
    <lineage>
        <taxon>Eukaryota</taxon>
        <taxon>Metazoa</taxon>
        <taxon>Ecdysozoa</taxon>
        <taxon>Arthropoda</taxon>
        <taxon>Hexapoda</taxon>
        <taxon>Insecta</taxon>
        <taxon>Pterygota</taxon>
        <taxon>Neoptera</taxon>
        <taxon>Endopterygota</taxon>
        <taxon>Diptera</taxon>
        <taxon>Brachycera</taxon>
        <taxon>Muscomorpha</taxon>
        <taxon>Oestroidea</taxon>
        <taxon>Calliphoridae</taxon>
        <taxon>Luciliinae</taxon>
        <taxon>Lucilia</taxon>
    </lineage>
</organism>
<proteinExistence type="predicted"/>
<dbReference type="Proteomes" id="UP000037069">
    <property type="component" value="Unassembled WGS sequence"/>
</dbReference>
<comment type="caution">
    <text evidence="1">The sequence shown here is derived from an EMBL/GenBank/DDBJ whole genome shotgun (WGS) entry which is preliminary data.</text>
</comment>
<reference evidence="1 2" key="1">
    <citation type="journal article" date="2015" name="Nat. Commun.">
        <title>Lucilia cuprina genome unlocks parasitic fly biology to underpin future interventions.</title>
        <authorList>
            <person name="Anstead C.A."/>
            <person name="Korhonen P.K."/>
            <person name="Young N.D."/>
            <person name="Hall R.S."/>
            <person name="Jex A.R."/>
            <person name="Murali S.C."/>
            <person name="Hughes D.S."/>
            <person name="Lee S.F."/>
            <person name="Perry T."/>
            <person name="Stroehlein A.J."/>
            <person name="Ansell B.R."/>
            <person name="Breugelmans B."/>
            <person name="Hofmann A."/>
            <person name="Qu J."/>
            <person name="Dugan S."/>
            <person name="Lee S.L."/>
            <person name="Chao H."/>
            <person name="Dinh H."/>
            <person name="Han Y."/>
            <person name="Doddapaneni H.V."/>
            <person name="Worley K.C."/>
            <person name="Muzny D.M."/>
            <person name="Ioannidis P."/>
            <person name="Waterhouse R.M."/>
            <person name="Zdobnov E.M."/>
            <person name="James P.J."/>
            <person name="Bagnall N.H."/>
            <person name="Kotze A.C."/>
            <person name="Gibbs R.A."/>
            <person name="Richards S."/>
            <person name="Batterham P."/>
            <person name="Gasser R.B."/>
        </authorList>
    </citation>
    <scope>NUCLEOTIDE SEQUENCE [LARGE SCALE GENOMIC DNA]</scope>
    <source>
        <strain evidence="1 2">LS</strain>
        <tissue evidence="1">Full body</tissue>
    </source>
</reference>
<keyword evidence="2" id="KW-1185">Reference proteome</keyword>
<evidence type="ECO:0000313" key="2">
    <source>
        <dbReference type="Proteomes" id="UP000037069"/>
    </source>
</evidence>
<name>A0A0L0C728_LUCCU</name>
<dbReference type="AlphaFoldDB" id="A0A0L0C728"/>
<evidence type="ECO:0000313" key="1">
    <source>
        <dbReference type="EMBL" id="KNC28075.1"/>
    </source>
</evidence>
<protein>
    <submittedName>
        <fullName evidence="1">Uncharacterized protein</fullName>
    </submittedName>
</protein>
<gene>
    <name evidence="1" type="ORF">FF38_06248</name>
</gene>